<feature type="compositionally biased region" description="Pro residues" evidence="1">
    <location>
        <begin position="67"/>
        <end position="85"/>
    </location>
</feature>
<proteinExistence type="predicted"/>
<accession>A0A076N104</accession>
<evidence type="ECO:0000256" key="2">
    <source>
        <dbReference type="SAM" id="Phobius"/>
    </source>
</evidence>
<dbReference type="RefSeq" id="WP_017985305.1">
    <property type="nucleotide sequence ID" value="NZ_AQUL01000001.1"/>
</dbReference>
<evidence type="ECO:0000313" key="5">
    <source>
        <dbReference type="Proteomes" id="UP000062973"/>
    </source>
</evidence>
<organism evidence="4 5">
    <name type="scientific">Amycolatopsis methanolica 239</name>
    <dbReference type="NCBI Taxonomy" id="1068978"/>
    <lineage>
        <taxon>Bacteria</taxon>
        <taxon>Bacillati</taxon>
        <taxon>Actinomycetota</taxon>
        <taxon>Actinomycetes</taxon>
        <taxon>Pseudonocardiales</taxon>
        <taxon>Pseudonocardiaceae</taxon>
        <taxon>Amycolatopsis</taxon>
        <taxon>Amycolatopsis methanolica group</taxon>
    </lineage>
</organism>
<dbReference type="OrthoDB" id="4427486at2"/>
<dbReference type="PATRIC" id="fig|1068978.7.peg.6919"/>
<dbReference type="eggNOG" id="ENOG50330SA">
    <property type="taxonomic scope" value="Bacteria"/>
</dbReference>
<feature type="transmembrane region" description="Helical" evidence="2">
    <location>
        <begin position="12"/>
        <end position="34"/>
    </location>
</feature>
<dbReference type="EMBL" id="CP009110">
    <property type="protein sequence ID" value="AIJ26528.1"/>
    <property type="molecule type" value="Genomic_DNA"/>
</dbReference>
<dbReference type="HOGENOM" id="CLU_073279_1_0_11"/>
<dbReference type="AlphaFoldDB" id="A0A076N104"/>
<feature type="region of interest" description="Disordered" evidence="1">
    <location>
        <begin position="33"/>
        <end position="119"/>
    </location>
</feature>
<dbReference type="Gene3D" id="3.30.70.2390">
    <property type="match status" value="1"/>
</dbReference>
<dbReference type="Proteomes" id="UP000062973">
    <property type="component" value="Chromosome"/>
</dbReference>
<keyword evidence="2" id="KW-0812">Transmembrane</keyword>
<keyword evidence="5" id="KW-1185">Reference proteome</keyword>
<feature type="compositionally biased region" description="Gly residues" evidence="1">
    <location>
        <begin position="104"/>
        <end position="115"/>
    </location>
</feature>
<dbReference type="KEGG" id="amq:AMETH_6436"/>
<protein>
    <recommendedName>
        <fullName evidence="3">LytR/CpsA/Psr regulator C-terminal domain-containing protein</fullName>
    </recommendedName>
</protein>
<evidence type="ECO:0000256" key="1">
    <source>
        <dbReference type="SAM" id="MobiDB-lite"/>
    </source>
</evidence>
<feature type="compositionally biased region" description="Low complexity" evidence="1">
    <location>
        <begin position="86"/>
        <end position="103"/>
    </location>
</feature>
<keyword evidence="2" id="KW-1133">Transmembrane helix</keyword>
<reference evidence="4 5" key="1">
    <citation type="submission" date="2014-07" db="EMBL/GenBank/DDBJ databases">
        <title>Whole Genome Sequence of the Amycolatopsis methanolica 239.</title>
        <authorList>
            <person name="Tang B."/>
        </authorList>
    </citation>
    <scope>NUCLEOTIDE SEQUENCE [LARGE SCALE GENOMIC DNA]</scope>
    <source>
        <strain evidence="4 5">239</strain>
    </source>
</reference>
<keyword evidence="2" id="KW-0472">Membrane</keyword>
<name>A0A076N104_AMYME</name>
<feature type="domain" description="LytR/CpsA/Psr regulator C-terminal" evidence="3">
    <location>
        <begin position="126"/>
        <end position="215"/>
    </location>
</feature>
<dbReference type="InterPro" id="IPR027381">
    <property type="entry name" value="LytR/CpsA/Psr_C"/>
</dbReference>
<sequence length="223" mass="22080">MNFLQGLSRPLRLAGVVLIGVALVAVVIGGITALNGDGDNGQTAAPSPTATEGTTAPTETTGASPTEPAPSSPVPPASETPPPGQPTDTATPGAPGGTATQPGGATGAPGAGDGGVPADQTAAKWVPVRVYNNSTIHGLAARAADELRANGWNVVEVGNYPKGIIPTTTAYFTPGTDEETAARSLATAFGMKVEPRFEGIQGASPGVIVIVTNDYKGSQVKGS</sequence>
<evidence type="ECO:0000259" key="3">
    <source>
        <dbReference type="Pfam" id="PF13399"/>
    </source>
</evidence>
<dbReference type="STRING" id="1068978.AMETH_6436"/>
<dbReference type="Pfam" id="PF13399">
    <property type="entry name" value="LytR_C"/>
    <property type="match status" value="1"/>
</dbReference>
<evidence type="ECO:0000313" key="4">
    <source>
        <dbReference type="EMBL" id="AIJ26528.1"/>
    </source>
</evidence>
<feature type="compositionally biased region" description="Low complexity" evidence="1">
    <location>
        <begin position="43"/>
        <end position="66"/>
    </location>
</feature>
<gene>
    <name evidence="4" type="ORF">AMETH_6436</name>
</gene>